<keyword evidence="2" id="KW-0442">Lipid degradation</keyword>
<evidence type="ECO:0000313" key="7">
    <source>
        <dbReference type="Proteomes" id="UP000217790"/>
    </source>
</evidence>
<keyword evidence="3" id="KW-0443">Lipid metabolism</keyword>
<dbReference type="GO" id="GO:0019369">
    <property type="term" value="P:arachidonate metabolic process"/>
    <property type="evidence" value="ECO:0007669"/>
    <property type="project" value="TreeGrafter"/>
</dbReference>
<keyword evidence="1" id="KW-0378">Hydrolase</keyword>
<dbReference type="PROSITE" id="PS51635">
    <property type="entry name" value="PNPLA"/>
    <property type="match status" value="1"/>
</dbReference>
<name>A0A2H3DHJ0_ARMGA</name>
<dbReference type="InParanoid" id="A0A2H3DHJ0"/>
<dbReference type="Proteomes" id="UP000217790">
    <property type="component" value="Unassembled WGS sequence"/>
</dbReference>
<dbReference type="Gene3D" id="3.40.1090.10">
    <property type="entry name" value="Cytosolic phospholipase A2 catalytic domain"/>
    <property type="match status" value="1"/>
</dbReference>
<feature type="domain" description="PNPLA" evidence="5">
    <location>
        <begin position="14"/>
        <end position="216"/>
    </location>
</feature>
<dbReference type="EMBL" id="KZ293653">
    <property type="protein sequence ID" value="PBK94679.1"/>
    <property type="molecule type" value="Genomic_DNA"/>
</dbReference>
<dbReference type="GO" id="GO:0046486">
    <property type="term" value="P:glycerolipid metabolic process"/>
    <property type="evidence" value="ECO:0007669"/>
    <property type="project" value="UniProtKB-ARBA"/>
</dbReference>
<dbReference type="InterPro" id="IPR016035">
    <property type="entry name" value="Acyl_Trfase/lysoPLipase"/>
</dbReference>
<evidence type="ECO:0000313" key="6">
    <source>
        <dbReference type="EMBL" id="PBK94679.1"/>
    </source>
</evidence>
<dbReference type="OMA" id="MINMATS"/>
<proteinExistence type="predicted"/>
<evidence type="ECO:0000256" key="2">
    <source>
        <dbReference type="ARBA" id="ARBA00022963"/>
    </source>
</evidence>
<dbReference type="InterPro" id="IPR002641">
    <property type="entry name" value="PNPLA_dom"/>
</dbReference>
<accession>A0A2H3DHJ0</accession>
<evidence type="ECO:0000259" key="5">
    <source>
        <dbReference type="PROSITE" id="PS51635"/>
    </source>
</evidence>
<evidence type="ECO:0000256" key="4">
    <source>
        <dbReference type="PROSITE-ProRule" id="PRU01161"/>
    </source>
</evidence>
<dbReference type="PANTHER" id="PTHR24185:SF1">
    <property type="entry name" value="CALCIUM-INDEPENDENT PHOSPHOLIPASE A2-GAMMA"/>
    <property type="match status" value="1"/>
</dbReference>
<protein>
    <submittedName>
        <fullName evidence="6">FabD/lysophospholipase-like protein</fullName>
    </submittedName>
</protein>
<feature type="short sequence motif" description="GXGXXG" evidence="4">
    <location>
        <begin position="18"/>
        <end position="23"/>
    </location>
</feature>
<dbReference type="AlphaFoldDB" id="A0A2H3DHJ0"/>
<comment type="caution">
    <text evidence="4">Lacks conserved residue(s) required for the propagation of feature annotation.</text>
</comment>
<dbReference type="OrthoDB" id="630895at2759"/>
<gene>
    <name evidence="6" type="ORF">ARMGADRAFT_1164296</name>
</gene>
<dbReference type="GO" id="GO:0016020">
    <property type="term" value="C:membrane"/>
    <property type="evidence" value="ECO:0007669"/>
    <property type="project" value="TreeGrafter"/>
</dbReference>
<dbReference type="GO" id="GO:0016042">
    <property type="term" value="P:lipid catabolic process"/>
    <property type="evidence" value="ECO:0007669"/>
    <property type="project" value="UniProtKB-KW"/>
</dbReference>
<dbReference type="STRING" id="47427.A0A2H3DHJ0"/>
<sequence>MAETHVGERGVRLLSIDGGGIRGLSALFILQNLMWRIRMSDDLDHTPRPCEYFDLIGGTNTGGLIALMLGRLRMSVEEAINYWGKFSVKVFGDTKGFGIRDGKYRASNFEDILRSIVKDHTEPHNPEAGMTEKGAAACKTFVCAMNADNMNASIPVLFRTYYNPTEVPIECKIWEAGRATCAMPILFKRIEIGPQYMKQSYIDGGWGRNNPAKIVLEEARIMFPARKIECLISIGTGYPKTIALTPATSQQSGSVDSVGKTLMALATDCEQTAQELSQEYRHTPDVYFRFNVQRGMEQVSPEQWDRLSEVRAHTEQYLKDVDVSPRVDKAVMVLRKGGLNLNTSTRPKLDFVFFLFW</sequence>
<dbReference type="CDD" id="cd07216">
    <property type="entry name" value="Pat17_PNPLA8_PNPLA9_like3"/>
    <property type="match status" value="1"/>
</dbReference>
<dbReference type="Pfam" id="PF01734">
    <property type="entry name" value="Patatin"/>
    <property type="match status" value="1"/>
</dbReference>
<organism evidence="6 7">
    <name type="scientific">Armillaria gallica</name>
    <name type="common">Bulbous honey fungus</name>
    <name type="synonym">Armillaria bulbosa</name>
    <dbReference type="NCBI Taxonomy" id="47427"/>
    <lineage>
        <taxon>Eukaryota</taxon>
        <taxon>Fungi</taxon>
        <taxon>Dikarya</taxon>
        <taxon>Basidiomycota</taxon>
        <taxon>Agaricomycotina</taxon>
        <taxon>Agaricomycetes</taxon>
        <taxon>Agaricomycetidae</taxon>
        <taxon>Agaricales</taxon>
        <taxon>Marasmiineae</taxon>
        <taxon>Physalacriaceae</taxon>
        <taxon>Armillaria</taxon>
    </lineage>
</organism>
<dbReference type="PANTHER" id="PTHR24185">
    <property type="entry name" value="CALCIUM-INDEPENDENT PHOSPHOLIPASE A2-GAMMA"/>
    <property type="match status" value="1"/>
</dbReference>
<evidence type="ECO:0000256" key="3">
    <source>
        <dbReference type="ARBA" id="ARBA00023098"/>
    </source>
</evidence>
<keyword evidence="7" id="KW-1185">Reference proteome</keyword>
<evidence type="ECO:0000256" key="1">
    <source>
        <dbReference type="ARBA" id="ARBA00022801"/>
    </source>
</evidence>
<feature type="short sequence motif" description="DGA/G" evidence="4">
    <location>
        <begin position="203"/>
        <end position="205"/>
    </location>
</feature>
<dbReference type="GO" id="GO:0047499">
    <property type="term" value="F:calcium-independent phospholipase A2 activity"/>
    <property type="evidence" value="ECO:0007669"/>
    <property type="project" value="TreeGrafter"/>
</dbReference>
<dbReference type="SUPFAM" id="SSF52151">
    <property type="entry name" value="FabD/lysophospholipase-like"/>
    <property type="match status" value="1"/>
</dbReference>
<reference evidence="7" key="1">
    <citation type="journal article" date="2017" name="Nat. Ecol. Evol.">
        <title>Genome expansion and lineage-specific genetic innovations in the forest pathogenic fungi Armillaria.</title>
        <authorList>
            <person name="Sipos G."/>
            <person name="Prasanna A.N."/>
            <person name="Walter M.C."/>
            <person name="O'Connor E."/>
            <person name="Balint B."/>
            <person name="Krizsan K."/>
            <person name="Kiss B."/>
            <person name="Hess J."/>
            <person name="Varga T."/>
            <person name="Slot J."/>
            <person name="Riley R."/>
            <person name="Boka B."/>
            <person name="Rigling D."/>
            <person name="Barry K."/>
            <person name="Lee J."/>
            <person name="Mihaltcheva S."/>
            <person name="LaButti K."/>
            <person name="Lipzen A."/>
            <person name="Waldron R."/>
            <person name="Moloney N.M."/>
            <person name="Sperisen C."/>
            <person name="Kredics L."/>
            <person name="Vagvoelgyi C."/>
            <person name="Patrignani A."/>
            <person name="Fitzpatrick D."/>
            <person name="Nagy I."/>
            <person name="Doyle S."/>
            <person name="Anderson J.B."/>
            <person name="Grigoriev I.V."/>
            <person name="Gueldener U."/>
            <person name="Muensterkoetter M."/>
            <person name="Nagy L.G."/>
        </authorList>
    </citation>
    <scope>NUCLEOTIDE SEQUENCE [LARGE SCALE GENOMIC DNA]</scope>
    <source>
        <strain evidence="7">Ar21-2</strain>
    </source>
</reference>